<reference evidence="2 3" key="3">
    <citation type="journal article" date="2017" name="G3 (Bethesda)">
        <title>Comparative analysis highlights variable genome content of wheat rusts and divergence of the mating loci.</title>
        <authorList>
            <person name="Cuomo C.A."/>
            <person name="Bakkeren G."/>
            <person name="Khalil H.B."/>
            <person name="Panwar V."/>
            <person name="Joly D."/>
            <person name="Linning R."/>
            <person name="Sakthikumar S."/>
            <person name="Song X."/>
            <person name="Adiconis X."/>
            <person name="Fan L."/>
            <person name="Goldberg J.M."/>
            <person name="Levin J.Z."/>
            <person name="Young S."/>
            <person name="Zeng Q."/>
            <person name="Anikster Y."/>
            <person name="Bruce M."/>
            <person name="Wang M."/>
            <person name="Yin C."/>
            <person name="McCallum B."/>
            <person name="Szabo L.J."/>
            <person name="Hulbert S."/>
            <person name="Chen X."/>
            <person name="Fellers J.P."/>
        </authorList>
    </citation>
    <scope>NUCLEOTIDE SEQUENCE</scope>
    <source>
        <strain evidence="3">Isolate 1-1 / race 1 (BBBD)</strain>
        <strain evidence="2">isolate 1-1 / race 1 (BBBD)</strain>
    </source>
</reference>
<reference evidence="1" key="2">
    <citation type="submission" date="2016-05" db="EMBL/GenBank/DDBJ databases">
        <title>Comparative analysis highlights variable genome content of wheat rusts and divergence of the mating loci.</title>
        <authorList>
            <person name="Cuomo C.A."/>
            <person name="Bakkeren G."/>
            <person name="Szabo L."/>
            <person name="Khalil H."/>
            <person name="Joly D."/>
            <person name="Goldberg J."/>
            <person name="Young S."/>
            <person name="Zeng Q."/>
            <person name="Fellers J."/>
        </authorList>
    </citation>
    <scope>NUCLEOTIDE SEQUENCE [LARGE SCALE GENOMIC DNA]</scope>
    <source>
        <strain evidence="1">1-1 BBBD Race 1</strain>
    </source>
</reference>
<sequence>VGQGEQPNGRMADLNTAYSEMQTCLDEIEKRTGAISKDLVLALLLHQRCHPHFQGIANALDARIA</sequence>
<evidence type="ECO:0000313" key="3">
    <source>
        <dbReference type="Proteomes" id="UP000005240"/>
    </source>
</evidence>
<feature type="non-terminal residue" evidence="1">
    <location>
        <position position="1"/>
    </location>
</feature>
<proteinExistence type="predicted"/>
<feature type="non-terminal residue" evidence="1">
    <location>
        <position position="65"/>
    </location>
</feature>
<name>A0A180FYT9_PUCT1</name>
<reference evidence="2" key="4">
    <citation type="submission" date="2025-05" db="UniProtKB">
        <authorList>
            <consortium name="EnsemblFungi"/>
        </authorList>
    </citation>
    <scope>IDENTIFICATION</scope>
    <source>
        <strain evidence="2">isolate 1-1 / race 1 (BBBD)</strain>
    </source>
</reference>
<dbReference type="OrthoDB" id="2507554at2759"/>
<accession>A0A180FYT9</accession>
<protein>
    <submittedName>
        <fullName evidence="1 2">Uncharacterized protein</fullName>
    </submittedName>
</protein>
<evidence type="ECO:0000313" key="1">
    <source>
        <dbReference type="EMBL" id="OAV84743.1"/>
    </source>
</evidence>
<dbReference type="AlphaFoldDB" id="A0A180FYT9"/>
<dbReference type="VEuPathDB" id="FungiDB:PTTG_31098"/>
<dbReference type="EMBL" id="ADAS02013135">
    <property type="protein sequence ID" value="OAV84743.1"/>
    <property type="molecule type" value="Genomic_DNA"/>
</dbReference>
<dbReference type="Proteomes" id="UP000005240">
    <property type="component" value="Unassembled WGS sequence"/>
</dbReference>
<dbReference type="EnsemblFungi" id="PTTG_31098-t43_1">
    <property type="protein sequence ID" value="PTTG_31098-t43_1-p1"/>
    <property type="gene ID" value="PTTG_31098"/>
</dbReference>
<organism evidence="1">
    <name type="scientific">Puccinia triticina (isolate 1-1 / race 1 (BBBD))</name>
    <name type="common">Brown leaf rust fungus</name>
    <dbReference type="NCBI Taxonomy" id="630390"/>
    <lineage>
        <taxon>Eukaryota</taxon>
        <taxon>Fungi</taxon>
        <taxon>Dikarya</taxon>
        <taxon>Basidiomycota</taxon>
        <taxon>Pucciniomycotina</taxon>
        <taxon>Pucciniomycetes</taxon>
        <taxon>Pucciniales</taxon>
        <taxon>Pucciniaceae</taxon>
        <taxon>Puccinia</taxon>
    </lineage>
</organism>
<reference evidence="1" key="1">
    <citation type="submission" date="2009-11" db="EMBL/GenBank/DDBJ databases">
        <authorList>
            <consortium name="The Broad Institute Genome Sequencing Platform"/>
            <person name="Ward D."/>
            <person name="Feldgarden M."/>
            <person name="Earl A."/>
            <person name="Young S.K."/>
            <person name="Zeng Q."/>
            <person name="Koehrsen M."/>
            <person name="Alvarado L."/>
            <person name="Berlin A."/>
            <person name="Bochicchio J."/>
            <person name="Borenstein D."/>
            <person name="Chapman S.B."/>
            <person name="Chen Z."/>
            <person name="Engels R."/>
            <person name="Freedman E."/>
            <person name="Gellesch M."/>
            <person name="Goldberg J."/>
            <person name="Griggs A."/>
            <person name="Gujja S."/>
            <person name="Heilman E."/>
            <person name="Heiman D."/>
            <person name="Hepburn T."/>
            <person name="Howarth C."/>
            <person name="Jen D."/>
            <person name="Larson L."/>
            <person name="Lewis B."/>
            <person name="Mehta T."/>
            <person name="Park D."/>
            <person name="Pearson M."/>
            <person name="Roberts A."/>
            <person name="Saif S."/>
            <person name="Shea T."/>
            <person name="Shenoy N."/>
            <person name="Sisk P."/>
            <person name="Stolte C."/>
            <person name="Sykes S."/>
            <person name="Thomson T."/>
            <person name="Walk T."/>
            <person name="White J."/>
            <person name="Yandava C."/>
            <person name="Izard J."/>
            <person name="Baranova O.V."/>
            <person name="Blanton J.M."/>
            <person name="Tanner A.C."/>
            <person name="Dewhirst F.E."/>
            <person name="Haas B."/>
            <person name="Nusbaum C."/>
            <person name="Birren B."/>
        </authorList>
    </citation>
    <scope>NUCLEOTIDE SEQUENCE [LARGE SCALE GENOMIC DNA]</scope>
    <source>
        <strain evidence="1">1-1 BBBD Race 1</strain>
    </source>
</reference>
<evidence type="ECO:0000313" key="2">
    <source>
        <dbReference type="EnsemblFungi" id="PTTG_31098-t43_1-p1"/>
    </source>
</evidence>
<keyword evidence="3" id="KW-1185">Reference proteome</keyword>
<gene>
    <name evidence="1" type="ORF">PTTG_31098</name>
</gene>